<gene>
    <name evidence="2" type="ORF">CANVERA_P3133</name>
</gene>
<dbReference type="Proteomes" id="UP001152885">
    <property type="component" value="Unassembled WGS sequence"/>
</dbReference>
<reference evidence="2" key="1">
    <citation type="submission" date="2022-12" db="EMBL/GenBank/DDBJ databases">
        <authorList>
            <person name="Brejova B."/>
        </authorList>
    </citation>
    <scope>NUCLEOTIDE SEQUENCE</scope>
</reference>
<evidence type="ECO:0000313" key="2">
    <source>
        <dbReference type="EMBL" id="CAI5758621.1"/>
    </source>
</evidence>
<organism evidence="2 3">
    <name type="scientific">Candida verbasci</name>
    <dbReference type="NCBI Taxonomy" id="1227364"/>
    <lineage>
        <taxon>Eukaryota</taxon>
        <taxon>Fungi</taxon>
        <taxon>Dikarya</taxon>
        <taxon>Ascomycota</taxon>
        <taxon>Saccharomycotina</taxon>
        <taxon>Pichiomycetes</taxon>
        <taxon>Debaryomycetaceae</taxon>
        <taxon>Candida/Lodderomyces clade</taxon>
        <taxon>Candida</taxon>
    </lineage>
</organism>
<sequence length="338" mass="39522">MSSSSVNHTQVYLSNFIQSQVDTLNQPIKVTNKLNDIISTTNLSNRQVKSLVDKINKQILAQNEKLYSPDIHQQIITQVLKLERQKFTIVNQIINKIYIILQPILLPNFVNLTNLDKREKLVEFNELINELPDEKYLIINKREIMTKDFDLNKSPIDEDEEDDLDGDDAFINHEVVANEEAKLKKREYLDVMIKEVDQLSQLDQDLVKRYSELRKDLRSVHDKLKYKYDKLNFLNELKSDITETFHLTNENKIKNNHNNDEMYDSDEEMMPDDGSSNEIDDDDEIKGIQSNLLDNNEDNLVLSGLNKFRVLMEKINYKVNTNDISGSELRAKILEMNK</sequence>
<dbReference type="GO" id="GO:0031511">
    <property type="term" value="C:Mis6-Sim4 complex"/>
    <property type="evidence" value="ECO:0007669"/>
    <property type="project" value="InterPro"/>
</dbReference>
<dbReference type="EMBL" id="CANTUO010000003">
    <property type="protein sequence ID" value="CAI5758621.1"/>
    <property type="molecule type" value="Genomic_DNA"/>
</dbReference>
<feature type="compositionally biased region" description="Acidic residues" evidence="1">
    <location>
        <begin position="261"/>
        <end position="271"/>
    </location>
</feature>
<comment type="caution">
    <text evidence="2">The sequence shown here is derived from an EMBL/GenBank/DDBJ whole genome shotgun (WGS) entry which is preliminary data.</text>
</comment>
<dbReference type="InterPro" id="IPR025207">
    <property type="entry name" value="Sim4_Fta4"/>
</dbReference>
<name>A0A9W4XAP3_9ASCO</name>
<protein>
    <submittedName>
        <fullName evidence="2">Uncharacterized protein</fullName>
    </submittedName>
</protein>
<feature type="region of interest" description="Disordered" evidence="1">
    <location>
        <begin position="256"/>
        <end position="278"/>
    </location>
</feature>
<proteinExistence type="predicted"/>
<accession>A0A9W4XAP3</accession>
<keyword evidence="3" id="KW-1185">Reference proteome</keyword>
<evidence type="ECO:0000256" key="1">
    <source>
        <dbReference type="SAM" id="MobiDB-lite"/>
    </source>
</evidence>
<dbReference type="Pfam" id="PF13093">
    <property type="entry name" value="FTA4"/>
    <property type="match status" value="1"/>
</dbReference>
<evidence type="ECO:0000313" key="3">
    <source>
        <dbReference type="Proteomes" id="UP001152885"/>
    </source>
</evidence>
<dbReference type="OrthoDB" id="21214at2759"/>
<dbReference type="AlphaFoldDB" id="A0A9W4XAP3"/>